<keyword evidence="2" id="KW-0548">Nucleotidyltransferase</keyword>
<comment type="caution">
    <text evidence="8">The sequence shown here is derived from an EMBL/GenBank/DDBJ whole genome shotgun (WGS) entry which is preliminary data.</text>
</comment>
<keyword evidence="5" id="KW-0378">Hydrolase</keyword>
<evidence type="ECO:0000256" key="5">
    <source>
        <dbReference type="ARBA" id="ARBA00022801"/>
    </source>
</evidence>
<dbReference type="PANTHER" id="PTHR34072:SF57">
    <property type="entry name" value="RNA-DIRECTED DNA POLYMERASE"/>
    <property type="match status" value="1"/>
</dbReference>
<dbReference type="InterPro" id="IPR043502">
    <property type="entry name" value="DNA/RNA_pol_sf"/>
</dbReference>
<evidence type="ECO:0000256" key="1">
    <source>
        <dbReference type="ARBA" id="ARBA00022679"/>
    </source>
</evidence>
<dbReference type="AlphaFoldDB" id="A0AAW2S0A5"/>
<evidence type="ECO:0000259" key="7">
    <source>
        <dbReference type="Pfam" id="PF17917"/>
    </source>
</evidence>
<feature type="domain" description="Reverse transcriptase RNase H-like" evidence="7">
    <location>
        <begin position="51"/>
        <end position="143"/>
    </location>
</feature>
<evidence type="ECO:0000256" key="3">
    <source>
        <dbReference type="ARBA" id="ARBA00022722"/>
    </source>
</evidence>
<dbReference type="Pfam" id="PF17917">
    <property type="entry name" value="RT_RNaseH"/>
    <property type="match status" value="1"/>
</dbReference>
<dbReference type="PANTHER" id="PTHR34072">
    <property type="entry name" value="ENZYMATIC POLYPROTEIN-RELATED"/>
    <property type="match status" value="1"/>
</dbReference>
<accession>A0AAW2S0A5</accession>
<dbReference type="GO" id="GO:0016787">
    <property type="term" value="F:hydrolase activity"/>
    <property type="evidence" value="ECO:0007669"/>
    <property type="project" value="UniProtKB-KW"/>
</dbReference>
<keyword evidence="4" id="KW-0255">Endonuclease</keyword>
<dbReference type="GO" id="GO:0003964">
    <property type="term" value="F:RNA-directed DNA polymerase activity"/>
    <property type="evidence" value="ECO:0007669"/>
    <property type="project" value="UniProtKB-KW"/>
</dbReference>
<dbReference type="SUPFAM" id="SSF56672">
    <property type="entry name" value="DNA/RNA polymerases"/>
    <property type="match status" value="1"/>
</dbReference>
<reference evidence="8" key="2">
    <citation type="journal article" date="2024" name="Plant">
        <title>Genomic evolution and insights into agronomic trait innovations of Sesamum species.</title>
        <authorList>
            <person name="Miao H."/>
            <person name="Wang L."/>
            <person name="Qu L."/>
            <person name="Liu H."/>
            <person name="Sun Y."/>
            <person name="Le M."/>
            <person name="Wang Q."/>
            <person name="Wei S."/>
            <person name="Zheng Y."/>
            <person name="Lin W."/>
            <person name="Duan Y."/>
            <person name="Cao H."/>
            <person name="Xiong S."/>
            <person name="Wang X."/>
            <person name="Wei L."/>
            <person name="Li C."/>
            <person name="Ma Q."/>
            <person name="Ju M."/>
            <person name="Zhao R."/>
            <person name="Li G."/>
            <person name="Mu C."/>
            <person name="Tian Q."/>
            <person name="Mei H."/>
            <person name="Zhang T."/>
            <person name="Gao T."/>
            <person name="Zhang H."/>
        </authorList>
    </citation>
    <scope>NUCLEOTIDE SEQUENCE</scope>
    <source>
        <strain evidence="8">G02</strain>
    </source>
</reference>
<evidence type="ECO:0000313" key="8">
    <source>
        <dbReference type="EMBL" id="KAL0385809.1"/>
    </source>
</evidence>
<protein>
    <recommendedName>
        <fullName evidence="7">Reverse transcriptase RNase H-like domain-containing protein</fullName>
    </recommendedName>
</protein>
<organism evidence="8">
    <name type="scientific">Sesamum radiatum</name>
    <name type="common">Black benniseed</name>
    <dbReference type="NCBI Taxonomy" id="300843"/>
    <lineage>
        <taxon>Eukaryota</taxon>
        <taxon>Viridiplantae</taxon>
        <taxon>Streptophyta</taxon>
        <taxon>Embryophyta</taxon>
        <taxon>Tracheophyta</taxon>
        <taxon>Spermatophyta</taxon>
        <taxon>Magnoliopsida</taxon>
        <taxon>eudicotyledons</taxon>
        <taxon>Gunneridae</taxon>
        <taxon>Pentapetalae</taxon>
        <taxon>asterids</taxon>
        <taxon>lamiids</taxon>
        <taxon>Lamiales</taxon>
        <taxon>Pedaliaceae</taxon>
        <taxon>Sesamum</taxon>
    </lineage>
</organism>
<dbReference type="CDD" id="cd09274">
    <property type="entry name" value="RNase_HI_RT_Ty3"/>
    <property type="match status" value="1"/>
</dbReference>
<keyword evidence="6" id="KW-0695">RNA-directed DNA polymerase</keyword>
<evidence type="ECO:0000256" key="2">
    <source>
        <dbReference type="ARBA" id="ARBA00022695"/>
    </source>
</evidence>
<evidence type="ECO:0000256" key="6">
    <source>
        <dbReference type="ARBA" id="ARBA00022918"/>
    </source>
</evidence>
<gene>
    <name evidence="8" type="ORF">Sradi_2975200</name>
</gene>
<evidence type="ECO:0000256" key="4">
    <source>
        <dbReference type="ARBA" id="ARBA00022759"/>
    </source>
</evidence>
<dbReference type="Gene3D" id="3.10.20.370">
    <property type="match status" value="1"/>
</dbReference>
<dbReference type="GO" id="GO:0004519">
    <property type="term" value="F:endonuclease activity"/>
    <property type="evidence" value="ECO:0007669"/>
    <property type="project" value="UniProtKB-KW"/>
</dbReference>
<sequence>MNPPMMEVVKKEILKLLDANETFEFDEACKVAFNKLKDSLTSAPIIPPNWELQFEIMCDANHAFGTVLGQRVGKDPHAIYNVSRMLDDAQSNYTTMKKELLTIVFALETFRPYLLGTKVIVYSDHAALKYLLSKKDAKPRLLR</sequence>
<dbReference type="EMBL" id="JACGWJ010000012">
    <property type="protein sequence ID" value="KAL0385809.1"/>
    <property type="molecule type" value="Genomic_DNA"/>
</dbReference>
<proteinExistence type="predicted"/>
<keyword evidence="1" id="KW-0808">Transferase</keyword>
<reference evidence="8" key="1">
    <citation type="submission" date="2020-06" db="EMBL/GenBank/DDBJ databases">
        <authorList>
            <person name="Li T."/>
            <person name="Hu X."/>
            <person name="Zhang T."/>
            <person name="Song X."/>
            <person name="Zhang H."/>
            <person name="Dai N."/>
            <person name="Sheng W."/>
            <person name="Hou X."/>
            <person name="Wei L."/>
        </authorList>
    </citation>
    <scope>NUCLEOTIDE SEQUENCE</scope>
    <source>
        <strain evidence="8">G02</strain>
        <tissue evidence="8">Leaf</tissue>
    </source>
</reference>
<name>A0AAW2S0A5_SESRA</name>
<keyword evidence="3" id="KW-0540">Nuclease</keyword>
<dbReference type="InterPro" id="IPR041373">
    <property type="entry name" value="RT_RNaseH"/>
</dbReference>